<reference evidence="1" key="1">
    <citation type="submission" date="2021-02" db="EMBL/GenBank/DDBJ databases">
        <authorList>
            <person name="Dougan E. K."/>
            <person name="Rhodes N."/>
            <person name="Thang M."/>
            <person name="Chan C."/>
        </authorList>
    </citation>
    <scope>NUCLEOTIDE SEQUENCE</scope>
</reference>
<dbReference type="EMBL" id="CAJNDS010002074">
    <property type="protein sequence ID" value="CAE7306074.1"/>
    <property type="molecule type" value="Genomic_DNA"/>
</dbReference>
<name>A0A812NN88_9DINO</name>
<accession>A0A812NN88</accession>
<protein>
    <recommendedName>
        <fullName evidence="3">DUF1415 domain-containing protein</fullName>
    </recommendedName>
</protein>
<dbReference type="InterPro" id="IPR009858">
    <property type="entry name" value="DUF1415"/>
</dbReference>
<dbReference type="AlphaFoldDB" id="A0A812NN88"/>
<organism evidence="1 2">
    <name type="scientific">Symbiodinium natans</name>
    <dbReference type="NCBI Taxonomy" id="878477"/>
    <lineage>
        <taxon>Eukaryota</taxon>
        <taxon>Sar</taxon>
        <taxon>Alveolata</taxon>
        <taxon>Dinophyceae</taxon>
        <taxon>Suessiales</taxon>
        <taxon>Symbiodiniaceae</taxon>
        <taxon>Symbiodinium</taxon>
    </lineage>
</organism>
<evidence type="ECO:0000313" key="2">
    <source>
        <dbReference type="Proteomes" id="UP000604046"/>
    </source>
</evidence>
<gene>
    <name evidence="1" type="ORF">SNAT2548_LOCUS16084</name>
</gene>
<keyword evidence="2" id="KW-1185">Reference proteome</keyword>
<proteinExistence type="predicted"/>
<comment type="caution">
    <text evidence="1">The sequence shown here is derived from an EMBL/GenBank/DDBJ whole genome shotgun (WGS) entry which is preliminary data.</text>
</comment>
<dbReference type="OrthoDB" id="438291at2759"/>
<evidence type="ECO:0000313" key="1">
    <source>
        <dbReference type="EMBL" id="CAE7306074.1"/>
    </source>
</evidence>
<dbReference type="Pfam" id="PF07209">
    <property type="entry name" value="DUF1415"/>
    <property type="match status" value="2"/>
</dbReference>
<dbReference type="Proteomes" id="UP000604046">
    <property type="component" value="Unassembled WGS sequence"/>
</dbReference>
<sequence>MVDEHAAAVRSWLDKLVIGMNLCPWARTADESGGIRVVTCLGSTPAEVLQDLQREAEALPKERDTRPGVATTSLVVCPHVKAWREFEPFAEFFGNTLKNGVTFEASLGVKLVAFHPQFEHQPLFGSVLEVDDVLSLPLDGALQEATVLDPDAGQDEEGHDMFLVGLKDGREERVAYKYLAELLQEEGDDQDEELEEQLQGEAMLAGGELAPDEILASVPQRAPRPTFHLLRLCDVSAALADPSAGDQVLEQNADTVQKLGLESWTRLMAKWPWPDEVTIGLQCQYDFVTLVMSGSYSFRNGMSSLTDAIEDSLRHPAPGTRAVEIRHLPQRL</sequence>
<evidence type="ECO:0008006" key="3">
    <source>
        <dbReference type="Google" id="ProtNLM"/>
    </source>
</evidence>